<dbReference type="Proteomes" id="UP000315017">
    <property type="component" value="Chromosome"/>
</dbReference>
<proteinExistence type="predicted"/>
<dbReference type="GO" id="GO:0080120">
    <property type="term" value="P:CAAX-box protein maturation"/>
    <property type="evidence" value="ECO:0007669"/>
    <property type="project" value="UniProtKB-ARBA"/>
</dbReference>
<dbReference type="RefSeq" id="WP_145099991.1">
    <property type="nucleotide sequence ID" value="NZ_CP036274.1"/>
</dbReference>
<keyword evidence="1" id="KW-0812">Transmembrane</keyword>
<evidence type="ECO:0000259" key="2">
    <source>
        <dbReference type="Pfam" id="PF02517"/>
    </source>
</evidence>
<dbReference type="GO" id="GO:0006508">
    <property type="term" value="P:proteolysis"/>
    <property type="evidence" value="ECO:0007669"/>
    <property type="project" value="UniProtKB-KW"/>
</dbReference>
<keyword evidence="4" id="KW-1185">Reference proteome</keyword>
<dbReference type="AlphaFoldDB" id="A0A517YP09"/>
<feature type="transmembrane region" description="Helical" evidence="1">
    <location>
        <begin position="21"/>
        <end position="46"/>
    </location>
</feature>
<dbReference type="Pfam" id="PF02517">
    <property type="entry name" value="Rce1-like"/>
    <property type="match status" value="1"/>
</dbReference>
<sequence length="230" mass="26020">MTEAVSSPHPNAWTKLPRWQLLTIMVGFPLAYWINGLMPWCYGLFVKRDHSFFIPFGLSVCLLHWASLLAALYFLRQAGGRPSDLGFHMRVGGMVALVVTVVVVGGLLIAVRRAWPIFEAPPNDVRFYYPFTLAERCFFIFMALSAGICEEIVYRGFAISALQGRGWRTWQAVVLSTLSFVFIHGIASIFMFPFLFLAGLLYAGIFLWRKDLTLAIWLHALFDVMAVMAI</sequence>
<dbReference type="InterPro" id="IPR003675">
    <property type="entry name" value="Rce1/LyrA-like_dom"/>
</dbReference>
<keyword evidence="3" id="KW-0378">Hydrolase</keyword>
<feature type="transmembrane region" description="Helical" evidence="1">
    <location>
        <begin position="173"/>
        <end position="206"/>
    </location>
</feature>
<name>A0A517YP09_9BACT</name>
<keyword evidence="1" id="KW-1133">Transmembrane helix</keyword>
<accession>A0A517YP09</accession>
<feature type="transmembrane region" description="Helical" evidence="1">
    <location>
        <begin position="52"/>
        <end position="75"/>
    </location>
</feature>
<feature type="transmembrane region" description="Helical" evidence="1">
    <location>
        <begin position="87"/>
        <end position="111"/>
    </location>
</feature>
<dbReference type="KEGG" id="aagg:ETAA8_71230"/>
<organism evidence="3 4">
    <name type="scientific">Anatilimnocola aggregata</name>
    <dbReference type="NCBI Taxonomy" id="2528021"/>
    <lineage>
        <taxon>Bacteria</taxon>
        <taxon>Pseudomonadati</taxon>
        <taxon>Planctomycetota</taxon>
        <taxon>Planctomycetia</taxon>
        <taxon>Pirellulales</taxon>
        <taxon>Pirellulaceae</taxon>
        <taxon>Anatilimnocola</taxon>
    </lineage>
</organism>
<protein>
    <submittedName>
        <fullName evidence="3">CAAX amino terminal protease self-immunity</fullName>
    </submittedName>
</protein>
<dbReference type="OrthoDB" id="9807747at2"/>
<evidence type="ECO:0000313" key="3">
    <source>
        <dbReference type="EMBL" id="QDU31961.1"/>
    </source>
</evidence>
<evidence type="ECO:0000256" key="1">
    <source>
        <dbReference type="SAM" id="Phobius"/>
    </source>
</evidence>
<dbReference type="GO" id="GO:0004175">
    <property type="term" value="F:endopeptidase activity"/>
    <property type="evidence" value="ECO:0007669"/>
    <property type="project" value="UniProtKB-ARBA"/>
</dbReference>
<evidence type="ECO:0000313" key="4">
    <source>
        <dbReference type="Proteomes" id="UP000315017"/>
    </source>
</evidence>
<gene>
    <name evidence="3" type="ORF">ETAA8_71230</name>
</gene>
<keyword evidence="1" id="KW-0472">Membrane</keyword>
<feature type="transmembrane region" description="Helical" evidence="1">
    <location>
        <begin position="131"/>
        <end position="153"/>
    </location>
</feature>
<keyword evidence="3" id="KW-0645">Protease</keyword>
<feature type="domain" description="CAAX prenyl protease 2/Lysostaphin resistance protein A-like" evidence="2">
    <location>
        <begin position="137"/>
        <end position="225"/>
    </location>
</feature>
<dbReference type="EMBL" id="CP036274">
    <property type="protein sequence ID" value="QDU31961.1"/>
    <property type="molecule type" value="Genomic_DNA"/>
</dbReference>
<reference evidence="3 4" key="1">
    <citation type="submission" date="2019-02" db="EMBL/GenBank/DDBJ databases">
        <title>Deep-cultivation of Planctomycetes and their phenomic and genomic characterization uncovers novel biology.</title>
        <authorList>
            <person name="Wiegand S."/>
            <person name="Jogler M."/>
            <person name="Boedeker C."/>
            <person name="Pinto D."/>
            <person name="Vollmers J."/>
            <person name="Rivas-Marin E."/>
            <person name="Kohn T."/>
            <person name="Peeters S.H."/>
            <person name="Heuer A."/>
            <person name="Rast P."/>
            <person name="Oberbeckmann S."/>
            <person name="Bunk B."/>
            <person name="Jeske O."/>
            <person name="Meyerdierks A."/>
            <person name="Storesund J.E."/>
            <person name="Kallscheuer N."/>
            <person name="Luecker S."/>
            <person name="Lage O.M."/>
            <person name="Pohl T."/>
            <person name="Merkel B.J."/>
            <person name="Hornburger P."/>
            <person name="Mueller R.-W."/>
            <person name="Bruemmer F."/>
            <person name="Labrenz M."/>
            <person name="Spormann A.M."/>
            <person name="Op den Camp H."/>
            <person name="Overmann J."/>
            <person name="Amann R."/>
            <person name="Jetten M.S.M."/>
            <person name="Mascher T."/>
            <person name="Medema M.H."/>
            <person name="Devos D.P."/>
            <person name="Kaster A.-K."/>
            <person name="Ovreas L."/>
            <person name="Rohde M."/>
            <person name="Galperin M.Y."/>
            <person name="Jogler C."/>
        </authorList>
    </citation>
    <scope>NUCLEOTIDE SEQUENCE [LARGE SCALE GENOMIC DNA]</scope>
    <source>
        <strain evidence="3 4">ETA_A8</strain>
    </source>
</reference>